<evidence type="ECO:0000313" key="1">
    <source>
        <dbReference type="EMBL" id="TLX41641.1"/>
    </source>
</evidence>
<organism evidence="1 2">
    <name type="scientific">Xanthobacter autotrophicus</name>
    <dbReference type="NCBI Taxonomy" id="280"/>
    <lineage>
        <taxon>Bacteria</taxon>
        <taxon>Pseudomonadati</taxon>
        <taxon>Pseudomonadota</taxon>
        <taxon>Alphaproteobacteria</taxon>
        <taxon>Hyphomicrobiales</taxon>
        <taxon>Xanthobacteraceae</taxon>
        <taxon>Xanthobacter</taxon>
    </lineage>
</organism>
<proteinExistence type="predicted"/>
<dbReference type="OrthoDB" id="7063302at2"/>
<sequence length="94" mass="10716">MADMFVVTEENRDDMSRKAGIFLYSETRLWLEDACVHRTDGPAVISPDGVERWYVRGTEVTRGVKALFSENKWSLAKGLDTDEKRARFAAQFLG</sequence>
<protein>
    <submittedName>
        <fullName evidence="1">Aldehyde dehydrogenase</fullName>
    </submittedName>
</protein>
<accession>A0A6C1KCV0</accession>
<reference evidence="1 2" key="1">
    <citation type="submission" date="2019-05" db="EMBL/GenBank/DDBJ databases">
        <authorList>
            <person name="Zhou X."/>
        </authorList>
    </citation>
    <scope>NUCLEOTIDE SEQUENCE [LARGE SCALE GENOMIC DNA]</scope>
    <source>
        <strain evidence="1 2">DSM 432</strain>
    </source>
</reference>
<gene>
    <name evidence="1" type="ORF">FBQ73_16060</name>
</gene>
<dbReference type="EMBL" id="VAUP01000035">
    <property type="protein sequence ID" value="TLX41641.1"/>
    <property type="molecule type" value="Genomic_DNA"/>
</dbReference>
<dbReference type="AlphaFoldDB" id="A0A6C1KCV0"/>
<evidence type="ECO:0000313" key="2">
    <source>
        <dbReference type="Proteomes" id="UP000305131"/>
    </source>
</evidence>
<name>A0A6C1KCV0_XANAU</name>
<dbReference type="RefSeq" id="WP_138400515.1">
    <property type="nucleotide sequence ID" value="NZ_JBAFVI010000005.1"/>
</dbReference>
<comment type="caution">
    <text evidence="1">The sequence shown here is derived from an EMBL/GenBank/DDBJ whole genome shotgun (WGS) entry which is preliminary data.</text>
</comment>
<dbReference type="GeneID" id="95774967"/>
<dbReference type="Proteomes" id="UP000305131">
    <property type="component" value="Unassembled WGS sequence"/>
</dbReference>